<evidence type="ECO:0000313" key="2">
    <source>
        <dbReference type="EMBL" id="EDR06447.1"/>
    </source>
</evidence>
<feature type="region of interest" description="Disordered" evidence="1">
    <location>
        <begin position="1022"/>
        <end position="1067"/>
    </location>
</feature>
<feature type="region of interest" description="Disordered" evidence="1">
    <location>
        <begin position="917"/>
        <end position="942"/>
    </location>
</feature>
<feature type="compositionally biased region" description="Polar residues" evidence="1">
    <location>
        <begin position="389"/>
        <end position="399"/>
    </location>
</feature>
<feature type="compositionally biased region" description="Basic and acidic residues" evidence="1">
    <location>
        <begin position="1116"/>
        <end position="1135"/>
    </location>
</feature>
<feature type="compositionally biased region" description="Polar residues" evidence="1">
    <location>
        <begin position="853"/>
        <end position="864"/>
    </location>
</feature>
<name>B0DG39_LACBS</name>
<feature type="region of interest" description="Disordered" evidence="1">
    <location>
        <begin position="497"/>
        <end position="519"/>
    </location>
</feature>
<gene>
    <name evidence="2" type="ORF">LACBIDRAFT_328825</name>
</gene>
<feature type="compositionally biased region" description="Low complexity" evidence="1">
    <location>
        <begin position="1265"/>
        <end position="1277"/>
    </location>
</feature>
<sequence length="1397" mass="147694">MYYETTWLHGYGLIYRTIPRLRLSSLTITNLATSEDEFLACLKLLSDSSITTLEILSEIEAPVHSFCEPFKNEILKLLTFHGDRGPKTLCPLLETLNLELCVAANDGFLTDMVLLPYQHHCCLCIGDVEPCETAVIVVIPRATSVPRTPSPSFQVGVVVCGADIPREMSTSKIPVAPTNLRERIAALEQRNAASDQRPTSPVALSAANTSPSAGGLRDKIAKFERKGGTPVPRGSFGLGAPPPTEGQPRRKGELYGNRIPVPVRMASSGVPPVSRSGSASPRVNGSPNPSRRSFSLSSISGDFDDGTDYTPLTSPTLTSPPPSPPDSVSFTPEISTSPTSLVDASSFKKPLLRGTDFAKALDIARKTEAGKLNSMPDGLGIRQYEEESNTSTPQVTSTPLLGETDLPEHTPAIVVSSEGAPMVVVQESPALDTHSFTAPQNSKVVEDDAGDLVSQVAGVNSAVLQLDTEVKVNLVTVGPKLSSTKLDTAHPIVNLASPVDTPLPPADHTSGVTTPLTKSTSSLSIAVASESITEEPNTTGQHVPPPIDIPSAESRERYSAASITIVVESPSSAPLPSTPDSEPSPALSEKTLSTGQHAPSPIDIPSAASPERYSATSITIVVESPSSAPPPSDSEPSPTLSEKTLSGPVSVEIEDRVYPTYLGSSESLPAPNDKGTRDVLSTPTVVISQPPPVFEESSITQDTSSPSPSSTAVLTNGALEEEISGPTIPLELLPDLTLRKNALTLDVDRLNDESLISSGSAGSVLASSALEGNLSVTDVLGGYYGSGKSAPGGQVEEPASNVVTPPKAQAQSAPSRHPLSFRSPTDSGLLSPAPSATSFTSSSLDTNSTTSSRPSSMIETSPSRVTLAHRLTPATSRGVPMFVPPTSSLPHKSDFSHFPPTPESARENFGSVVVHHKPSHSYSHPNTSQGAAAGEQSDAGSMARPTFSAVVHGKVREGPPSAFKPRVLPQTPQTNRIKRATILQTPLSPGSGELADLLQNAIFLEDTLEKGEDPGEAAKRLAEEEKQEKAKKEQEAAAAKAQREREEKERAALAQAEAEARKEGSNSAKLKHTFLIPLSKAKAVHRKEVSSSVMEGSANLRPQPEVVRPKSANPESHTRERKLGMTTDTPKEVSHRSTTPTESKDKTIELPTKSPRSRFASFRRLGSLSRSSKDGNGPARHSMSMSSEISSDDSAPAVTPPDHGMEFSSLMTPGTAELTPEKDRTEKVSSIGPPPPFSLPPLPTVTEPEESRPTTPSASQKKLRALPALPSSAVAPSQPNTPYTQQQKLPTPKIDYLSSPRDSLLPVFEDPSRPESWMSASSLSSVLPSPLFDKDIWDAFPPVPGGAPMESSSHTYGPTTTQPSFDSALLSSAIHLHKGTIGSSTGTTYNAQQVPRS</sequence>
<feature type="compositionally biased region" description="Low complexity" evidence="1">
    <location>
        <begin position="598"/>
        <end position="609"/>
    </location>
</feature>
<feature type="region of interest" description="Disordered" evidence="1">
    <location>
        <begin position="189"/>
        <end position="341"/>
    </location>
</feature>
<feature type="compositionally biased region" description="Low complexity" evidence="1">
    <location>
        <begin position="1157"/>
        <end position="1170"/>
    </location>
</feature>
<dbReference type="EMBL" id="DS547108">
    <property type="protein sequence ID" value="EDR06447.1"/>
    <property type="molecule type" value="Genomic_DNA"/>
</dbReference>
<evidence type="ECO:0000256" key="1">
    <source>
        <dbReference type="SAM" id="MobiDB-lite"/>
    </source>
</evidence>
<dbReference type="GeneID" id="6078455"/>
<feature type="region of interest" description="Disordered" evidence="1">
    <location>
        <begin position="788"/>
        <end position="865"/>
    </location>
</feature>
<feature type="region of interest" description="Disordered" evidence="1">
    <location>
        <begin position="385"/>
        <end position="405"/>
    </location>
</feature>
<dbReference type="Proteomes" id="UP000001194">
    <property type="component" value="Unassembled WGS sequence"/>
</dbReference>
<dbReference type="STRING" id="486041.B0DG39"/>
<accession>B0DG39</accession>
<feature type="region of interest" description="Disordered" evidence="1">
    <location>
        <begin position="955"/>
        <end position="974"/>
    </location>
</feature>
<feature type="region of interest" description="Disordered" evidence="1">
    <location>
        <begin position="1342"/>
        <end position="1364"/>
    </location>
</feature>
<feature type="compositionally biased region" description="Polar residues" evidence="1">
    <location>
        <begin position="920"/>
        <end position="930"/>
    </location>
</feature>
<keyword evidence="3" id="KW-1185">Reference proteome</keyword>
<feature type="compositionally biased region" description="Low complexity" evidence="1">
    <location>
        <begin position="830"/>
        <end position="852"/>
    </location>
</feature>
<feature type="compositionally biased region" description="Low complexity" evidence="1">
    <location>
        <begin position="1182"/>
        <end position="1194"/>
    </location>
</feature>
<feature type="region of interest" description="Disordered" evidence="1">
    <location>
        <begin position="1082"/>
        <end position="1297"/>
    </location>
</feature>
<dbReference type="OrthoDB" id="3237291at2759"/>
<dbReference type="KEGG" id="lbc:LACBIDRAFT_328825"/>
<feature type="region of interest" description="Disordered" evidence="1">
    <location>
        <begin position="532"/>
        <end position="555"/>
    </location>
</feature>
<evidence type="ECO:0000313" key="3">
    <source>
        <dbReference type="Proteomes" id="UP000001194"/>
    </source>
</evidence>
<feature type="compositionally biased region" description="Basic and acidic residues" evidence="1">
    <location>
        <begin position="216"/>
        <end position="227"/>
    </location>
</feature>
<feature type="compositionally biased region" description="Pro residues" evidence="1">
    <location>
        <begin position="1232"/>
        <end position="1243"/>
    </location>
</feature>
<feature type="region of interest" description="Disordered" evidence="1">
    <location>
        <begin position="569"/>
        <end position="609"/>
    </location>
</feature>
<organism evidence="3">
    <name type="scientific">Laccaria bicolor (strain S238N-H82 / ATCC MYA-4686)</name>
    <name type="common">Bicoloured deceiver</name>
    <name type="synonym">Laccaria laccata var. bicolor</name>
    <dbReference type="NCBI Taxonomy" id="486041"/>
    <lineage>
        <taxon>Eukaryota</taxon>
        <taxon>Fungi</taxon>
        <taxon>Dikarya</taxon>
        <taxon>Basidiomycota</taxon>
        <taxon>Agaricomycotina</taxon>
        <taxon>Agaricomycetes</taxon>
        <taxon>Agaricomycetidae</taxon>
        <taxon>Agaricales</taxon>
        <taxon>Agaricineae</taxon>
        <taxon>Hydnangiaceae</taxon>
        <taxon>Laccaria</taxon>
    </lineage>
</organism>
<feature type="compositionally biased region" description="Basic and acidic residues" evidence="1">
    <location>
        <begin position="1022"/>
        <end position="1051"/>
    </location>
</feature>
<feature type="compositionally biased region" description="Polar residues" evidence="1">
    <location>
        <begin position="569"/>
        <end position="581"/>
    </location>
</feature>
<feature type="compositionally biased region" description="Polar residues" evidence="1">
    <location>
        <begin position="1350"/>
        <end position="1364"/>
    </location>
</feature>
<proteinExistence type="predicted"/>
<feature type="compositionally biased region" description="Polar residues" evidence="1">
    <location>
        <begin position="1278"/>
        <end position="1289"/>
    </location>
</feature>
<reference evidence="2 3" key="1">
    <citation type="journal article" date="2008" name="Nature">
        <title>The genome of Laccaria bicolor provides insights into mycorrhizal symbiosis.</title>
        <authorList>
            <person name="Martin F."/>
            <person name="Aerts A."/>
            <person name="Ahren D."/>
            <person name="Brun A."/>
            <person name="Danchin E.G.J."/>
            <person name="Duchaussoy F."/>
            <person name="Gibon J."/>
            <person name="Kohler A."/>
            <person name="Lindquist E."/>
            <person name="Pereda V."/>
            <person name="Salamov A."/>
            <person name="Shapiro H.J."/>
            <person name="Wuyts J."/>
            <person name="Blaudez D."/>
            <person name="Buee M."/>
            <person name="Brokstein P."/>
            <person name="Canbaeck B."/>
            <person name="Cohen D."/>
            <person name="Courty P.E."/>
            <person name="Coutinho P.M."/>
            <person name="Delaruelle C."/>
            <person name="Detter J.C."/>
            <person name="Deveau A."/>
            <person name="DiFazio S."/>
            <person name="Duplessis S."/>
            <person name="Fraissinet-Tachet L."/>
            <person name="Lucic E."/>
            <person name="Frey-Klett P."/>
            <person name="Fourrey C."/>
            <person name="Feussner I."/>
            <person name="Gay G."/>
            <person name="Grimwood J."/>
            <person name="Hoegger P.J."/>
            <person name="Jain P."/>
            <person name="Kilaru S."/>
            <person name="Labbe J."/>
            <person name="Lin Y.C."/>
            <person name="Legue V."/>
            <person name="Le Tacon F."/>
            <person name="Marmeisse R."/>
            <person name="Melayah D."/>
            <person name="Montanini B."/>
            <person name="Muratet M."/>
            <person name="Nehls U."/>
            <person name="Niculita-Hirzel H."/>
            <person name="Oudot-Le Secq M.P."/>
            <person name="Peter M."/>
            <person name="Quesneville H."/>
            <person name="Rajashekar B."/>
            <person name="Reich M."/>
            <person name="Rouhier N."/>
            <person name="Schmutz J."/>
            <person name="Yin T."/>
            <person name="Chalot M."/>
            <person name="Henrissat B."/>
            <person name="Kuees U."/>
            <person name="Lucas S."/>
            <person name="Van de Peer Y."/>
            <person name="Podila G.K."/>
            <person name="Polle A."/>
            <person name="Pukkila P.J."/>
            <person name="Richardson P.M."/>
            <person name="Rouze P."/>
            <person name="Sanders I.R."/>
            <person name="Stajich J.E."/>
            <person name="Tunlid A."/>
            <person name="Tuskan G."/>
            <person name="Grigoriev I.V."/>
        </authorList>
    </citation>
    <scope>NUCLEOTIDE SEQUENCE [LARGE SCALE GENOMIC DNA]</scope>
    <source>
        <strain evidence="3">S238N-H82 / ATCC MYA-4686</strain>
    </source>
</reference>
<feature type="compositionally biased region" description="Polar residues" evidence="1">
    <location>
        <begin position="532"/>
        <end position="541"/>
    </location>
</feature>
<feature type="compositionally biased region" description="Low complexity" evidence="1">
    <location>
        <begin position="266"/>
        <end position="300"/>
    </location>
</feature>
<dbReference type="InParanoid" id="B0DG39"/>
<protein>
    <submittedName>
        <fullName evidence="2">Predicted protein</fullName>
    </submittedName>
</protein>
<dbReference type="RefSeq" id="XP_001882819.1">
    <property type="nucleotide sequence ID" value="XM_001882784.1"/>
</dbReference>
<feature type="region of interest" description="Disordered" evidence="1">
    <location>
        <begin position="623"/>
        <end position="651"/>
    </location>
</feature>
<dbReference type="HOGENOM" id="CLU_274362_0_0_1"/>